<dbReference type="InterPro" id="IPR012677">
    <property type="entry name" value="Nucleotide-bd_a/b_plait_sf"/>
</dbReference>
<dbReference type="Proteomes" id="UP001652663">
    <property type="component" value="Chromosome 2"/>
</dbReference>
<dbReference type="InterPro" id="IPR035979">
    <property type="entry name" value="RBD_domain_sf"/>
</dbReference>
<dbReference type="Gene3D" id="3.30.70.330">
    <property type="match status" value="2"/>
</dbReference>
<dbReference type="SUPFAM" id="SSF54928">
    <property type="entry name" value="RNA-binding domain, RBD"/>
    <property type="match status" value="2"/>
</dbReference>
<gene>
    <name evidence="7" type="primary">RBMS1</name>
</gene>
<evidence type="ECO:0000256" key="2">
    <source>
        <dbReference type="ARBA" id="ARBA00022884"/>
    </source>
</evidence>
<dbReference type="SMART" id="SM00360">
    <property type="entry name" value="RRM"/>
    <property type="match status" value="2"/>
</dbReference>
<protein>
    <submittedName>
        <fullName evidence="7">RNA-binding motif, single-stranded-interacting protein 1 isoform X9</fullName>
    </submittedName>
</protein>
<dbReference type="CDD" id="cd12470">
    <property type="entry name" value="RRM1_MSSP1"/>
    <property type="match status" value="1"/>
</dbReference>
<dbReference type="CDD" id="cd12473">
    <property type="entry name" value="RRM2_MSSP1"/>
    <property type="match status" value="1"/>
</dbReference>
<keyword evidence="2 3" id="KW-0694">RNA-binding</keyword>
<evidence type="ECO:0000259" key="5">
    <source>
        <dbReference type="PROSITE" id="PS50102"/>
    </source>
</evidence>
<feature type="region of interest" description="Disordered" evidence="4">
    <location>
        <begin position="30"/>
        <end position="56"/>
    </location>
</feature>
<dbReference type="InterPro" id="IPR000504">
    <property type="entry name" value="RRM_dom"/>
</dbReference>
<dbReference type="PRINTS" id="PR00961">
    <property type="entry name" value="HUDSXLRNA"/>
</dbReference>
<evidence type="ECO:0000256" key="1">
    <source>
        <dbReference type="ARBA" id="ARBA00022737"/>
    </source>
</evidence>
<organism evidence="6 7">
    <name type="scientific">Bos indicus</name>
    <name type="common">Zebu</name>
    <dbReference type="NCBI Taxonomy" id="9915"/>
    <lineage>
        <taxon>Eukaryota</taxon>
        <taxon>Metazoa</taxon>
        <taxon>Chordata</taxon>
        <taxon>Craniata</taxon>
        <taxon>Vertebrata</taxon>
        <taxon>Euteleostomi</taxon>
        <taxon>Mammalia</taxon>
        <taxon>Eutheria</taxon>
        <taxon>Laurasiatheria</taxon>
        <taxon>Artiodactyla</taxon>
        <taxon>Ruminantia</taxon>
        <taxon>Pecora</taxon>
        <taxon>Bovidae</taxon>
        <taxon>Bovinae</taxon>
        <taxon>Bos</taxon>
    </lineage>
</organism>
<dbReference type="PANTHER" id="PTHR24012">
    <property type="entry name" value="RNA BINDING PROTEIN"/>
    <property type="match status" value="1"/>
</dbReference>
<sequence>MGKVWKQQMYPQYATYYYPQYLQAKQSLVPAHPMAPPSPSTTSSNNNSSSSSNSGWDQLSKTNLYIRGLPPNTTDQDLVKLCQPYGKIVSTKAILDKTTNKCKGYGFVDFDSPAAAQKAVSALKASGVQAQMAKQQEQDPTNLYISNLPLSMDEQELENMLKPFGQVISTRILRDSSGTSRGVGFARMESTEKCEAVIGHFNGKFIKTPPGVSAPTEPLLCKFADGGQKKRQNPNKYIPNGRPWHREGEAGMTLTYDPTTAAIQNGFYPSPYSIATNRMITQTSITPYIASPVSAYQGAVLTPSMEHTMSLQPASMISPLAQQMSHLSLGSTGTYMPATSAMQGAYLPQYTHVQTAAVPVEEASGQQQVTVETSNDHSPYTFQPNK</sequence>
<dbReference type="InterPro" id="IPR034404">
    <property type="entry name" value="MSSP1_RRM1"/>
</dbReference>
<feature type="domain" description="RRM" evidence="5">
    <location>
        <begin position="141"/>
        <end position="226"/>
    </location>
</feature>
<keyword evidence="6" id="KW-1185">Reference proteome</keyword>
<evidence type="ECO:0000256" key="3">
    <source>
        <dbReference type="PROSITE-ProRule" id="PRU00176"/>
    </source>
</evidence>
<dbReference type="GeneID" id="109567158"/>
<reference evidence="6" key="1">
    <citation type="submission" date="2025-05" db="UniProtKB">
        <authorList>
            <consortium name="RefSeq"/>
        </authorList>
    </citation>
    <scope>NUCLEOTIDE SEQUENCE [LARGE SCALE GENOMIC DNA]</scope>
</reference>
<dbReference type="InterPro" id="IPR002343">
    <property type="entry name" value="Hud_Sxl_RNA"/>
</dbReference>
<dbReference type="RefSeq" id="XP_070623642.1">
    <property type="nucleotide sequence ID" value="XM_070767541.1"/>
</dbReference>
<proteinExistence type="predicted"/>
<feature type="domain" description="RRM" evidence="5">
    <location>
        <begin position="62"/>
        <end position="135"/>
    </location>
</feature>
<dbReference type="Pfam" id="PF00076">
    <property type="entry name" value="RRM_1"/>
    <property type="match status" value="2"/>
</dbReference>
<feature type="compositionally biased region" description="Low complexity" evidence="4">
    <location>
        <begin position="40"/>
        <end position="54"/>
    </location>
</feature>
<evidence type="ECO:0000256" key="4">
    <source>
        <dbReference type="SAM" id="MobiDB-lite"/>
    </source>
</evidence>
<name>A0ABM4QK26_BOSIN</name>
<accession>A0ABM4QK26</accession>
<evidence type="ECO:0000313" key="6">
    <source>
        <dbReference type="Proteomes" id="UP001652663"/>
    </source>
</evidence>
<dbReference type="PROSITE" id="PS50102">
    <property type="entry name" value="RRM"/>
    <property type="match status" value="2"/>
</dbReference>
<reference evidence="7" key="2">
    <citation type="submission" date="2025-08" db="UniProtKB">
        <authorList>
            <consortium name="RefSeq"/>
        </authorList>
    </citation>
    <scope>IDENTIFICATION</scope>
    <source>
        <tissue evidence="7">Blood</tissue>
    </source>
</reference>
<evidence type="ECO:0000313" key="7">
    <source>
        <dbReference type="RefSeq" id="XP_070623642.1"/>
    </source>
</evidence>
<keyword evidence="1" id="KW-0677">Repeat</keyword>